<sequence>MSERLYDRCTESRDELEEVTREKDREIQRLFESLKAMTAERDSVRQKSEGLATMLKEKTKKLMQSQELYAGLKRRARLDQLHDAASEAADLGLDRAAVTGPAPLASRTLSAFYPKQTEPGYHNAGRRENRSHPSMHPGLCKVSPRHLGVPQFSDQPPRRTQGLAATPMDRTTMNDRSGIGFSAVPAFTGSSSQLHNSGQRFDDSRGFTHHAPSGIGAGYGLNNQRPGGQVRGSIAVSNLGPRPPVFAP</sequence>
<dbReference type="GeneID" id="20349263"/>
<gene>
    <name evidence="4" type="primary">20349263</name>
    <name evidence="3" type="ORF">GGTG_08805</name>
</gene>
<reference evidence="4" key="4">
    <citation type="journal article" date="2015" name="G3 (Bethesda)">
        <title>Genome sequences of three phytopathogenic species of the Magnaporthaceae family of fungi.</title>
        <authorList>
            <person name="Okagaki L.H."/>
            <person name="Nunes C.C."/>
            <person name="Sailsbery J."/>
            <person name="Clay B."/>
            <person name="Brown D."/>
            <person name="John T."/>
            <person name="Oh Y."/>
            <person name="Young N."/>
            <person name="Fitzgerald M."/>
            <person name="Haas B.J."/>
            <person name="Zeng Q."/>
            <person name="Young S."/>
            <person name="Adiconis X."/>
            <person name="Fan L."/>
            <person name="Levin J.Z."/>
            <person name="Mitchell T.K."/>
            <person name="Okubara P.A."/>
            <person name="Farman M.L."/>
            <person name="Kohn L.M."/>
            <person name="Birren B."/>
            <person name="Ma L.-J."/>
            <person name="Dean R.A."/>
        </authorList>
    </citation>
    <scope>NUCLEOTIDE SEQUENCE</scope>
    <source>
        <strain evidence="4">R3-111a-1</strain>
    </source>
</reference>
<evidence type="ECO:0000256" key="1">
    <source>
        <dbReference type="SAM" id="Coils"/>
    </source>
</evidence>
<evidence type="ECO:0000313" key="4">
    <source>
        <dbReference type="EnsemblFungi" id="EJT74967"/>
    </source>
</evidence>
<dbReference type="EnsemblFungi" id="EJT74967">
    <property type="protein sequence ID" value="EJT74967"/>
    <property type="gene ID" value="GGTG_08805"/>
</dbReference>
<dbReference type="VEuPathDB" id="FungiDB:GGTG_08805"/>
<dbReference type="HOGENOM" id="CLU_1120233_0_0_1"/>
<evidence type="ECO:0000256" key="2">
    <source>
        <dbReference type="SAM" id="MobiDB-lite"/>
    </source>
</evidence>
<name>J3P5L5_GAET3</name>
<keyword evidence="5" id="KW-1185">Reference proteome</keyword>
<dbReference type="Proteomes" id="UP000006039">
    <property type="component" value="Unassembled WGS sequence"/>
</dbReference>
<dbReference type="RefSeq" id="XP_009224911.1">
    <property type="nucleotide sequence ID" value="XM_009226647.1"/>
</dbReference>
<dbReference type="AlphaFoldDB" id="J3P5L5"/>
<feature type="region of interest" description="Disordered" evidence="2">
    <location>
        <begin position="190"/>
        <end position="248"/>
    </location>
</feature>
<dbReference type="EMBL" id="GL385398">
    <property type="protein sequence ID" value="EJT74967.1"/>
    <property type="molecule type" value="Genomic_DNA"/>
</dbReference>
<organism evidence="3">
    <name type="scientific">Gaeumannomyces tritici (strain R3-111a-1)</name>
    <name type="common">Wheat and barley take-all root rot fungus</name>
    <name type="synonym">Gaeumannomyces graminis var. tritici</name>
    <dbReference type="NCBI Taxonomy" id="644352"/>
    <lineage>
        <taxon>Eukaryota</taxon>
        <taxon>Fungi</taxon>
        <taxon>Dikarya</taxon>
        <taxon>Ascomycota</taxon>
        <taxon>Pezizomycotina</taxon>
        <taxon>Sordariomycetes</taxon>
        <taxon>Sordariomycetidae</taxon>
        <taxon>Magnaporthales</taxon>
        <taxon>Magnaporthaceae</taxon>
        <taxon>Gaeumannomyces</taxon>
    </lineage>
</organism>
<dbReference type="OrthoDB" id="441210at2759"/>
<dbReference type="STRING" id="644352.J3P5L5"/>
<reference evidence="5" key="1">
    <citation type="submission" date="2010-07" db="EMBL/GenBank/DDBJ databases">
        <title>The genome sequence of Gaeumannomyces graminis var. tritici strain R3-111a-1.</title>
        <authorList>
            <consortium name="The Broad Institute Genome Sequencing Platform"/>
            <person name="Ma L.-J."/>
            <person name="Dead R."/>
            <person name="Young S."/>
            <person name="Zeng Q."/>
            <person name="Koehrsen M."/>
            <person name="Alvarado L."/>
            <person name="Berlin A."/>
            <person name="Chapman S.B."/>
            <person name="Chen Z."/>
            <person name="Freedman E."/>
            <person name="Gellesch M."/>
            <person name="Goldberg J."/>
            <person name="Griggs A."/>
            <person name="Gujja S."/>
            <person name="Heilman E.R."/>
            <person name="Heiman D."/>
            <person name="Hepburn T."/>
            <person name="Howarth C."/>
            <person name="Jen D."/>
            <person name="Larson L."/>
            <person name="Mehta T."/>
            <person name="Neiman D."/>
            <person name="Pearson M."/>
            <person name="Roberts A."/>
            <person name="Saif S."/>
            <person name="Shea T."/>
            <person name="Shenoy N."/>
            <person name="Sisk P."/>
            <person name="Stolte C."/>
            <person name="Sykes S."/>
            <person name="Walk T."/>
            <person name="White J."/>
            <person name="Yandava C."/>
            <person name="Haas B."/>
            <person name="Nusbaum C."/>
            <person name="Birren B."/>
        </authorList>
    </citation>
    <scope>NUCLEOTIDE SEQUENCE [LARGE SCALE GENOMIC DNA]</scope>
    <source>
        <strain evidence="5">R3-111a-1</strain>
    </source>
</reference>
<evidence type="ECO:0000313" key="5">
    <source>
        <dbReference type="Proteomes" id="UP000006039"/>
    </source>
</evidence>
<dbReference type="eggNOG" id="ENOG502RMFV">
    <property type="taxonomic scope" value="Eukaryota"/>
</dbReference>
<accession>J3P5L5</accession>
<protein>
    <submittedName>
        <fullName evidence="3 4">Uncharacterized protein</fullName>
    </submittedName>
</protein>
<proteinExistence type="predicted"/>
<reference evidence="3" key="3">
    <citation type="submission" date="2010-09" db="EMBL/GenBank/DDBJ databases">
        <title>Annotation of Gaeumannomyces graminis var. tritici R3-111a-1.</title>
        <authorList>
            <consortium name="The Broad Institute Genome Sequencing Platform"/>
            <person name="Ma L.-J."/>
            <person name="Dead R."/>
            <person name="Young S.K."/>
            <person name="Zeng Q."/>
            <person name="Gargeya S."/>
            <person name="Fitzgerald M."/>
            <person name="Haas B."/>
            <person name="Abouelleil A."/>
            <person name="Alvarado L."/>
            <person name="Arachchi H.M."/>
            <person name="Berlin A."/>
            <person name="Brown A."/>
            <person name="Chapman S.B."/>
            <person name="Chen Z."/>
            <person name="Dunbar C."/>
            <person name="Freedman E."/>
            <person name="Gearin G."/>
            <person name="Gellesch M."/>
            <person name="Goldberg J."/>
            <person name="Griggs A."/>
            <person name="Gujja S."/>
            <person name="Heiman D."/>
            <person name="Howarth C."/>
            <person name="Larson L."/>
            <person name="Lui A."/>
            <person name="MacDonald P.J.P."/>
            <person name="Mehta T."/>
            <person name="Montmayeur A."/>
            <person name="Murphy C."/>
            <person name="Neiman D."/>
            <person name="Pearson M."/>
            <person name="Priest M."/>
            <person name="Roberts A."/>
            <person name="Saif S."/>
            <person name="Shea T."/>
            <person name="Shenoy N."/>
            <person name="Sisk P."/>
            <person name="Stolte C."/>
            <person name="Sykes S."/>
            <person name="Yandava C."/>
            <person name="Wortman J."/>
            <person name="Nusbaum C."/>
            <person name="Birren B."/>
        </authorList>
    </citation>
    <scope>NUCLEOTIDE SEQUENCE</scope>
    <source>
        <strain evidence="3">R3-111a-1</strain>
    </source>
</reference>
<feature type="compositionally biased region" description="Polar residues" evidence="2">
    <location>
        <begin position="190"/>
        <end position="199"/>
    </location>
</feature>
<keyword evidence="1" id="KW-0175">Coiled coil</keyword>
<evidence type="ECO:0000313" key="3">
    <source>
        <dbReference type="EMBL" id="EJT74967.1"/>
    </source>
</evidence>
<reference evidence="3" key="2">
    <citation type="submission" date="2010-07" db="EMBL/GenBank/DDBJ databases">
        <authorList>
            <consortium name="The Broad Institute Genome Sequencing Platform"/>
            <consortium name="Broad Institute Genome Sequencing Center for Infectious Disease"/>
            <person name="Ma L.-J."/>
            <person name="Dead R."/>
            <person name="Young S."/>
            <person name="Zeng Q."/>
            <person name="Koehrsen M."/>
            <person name="Alvarado L."/>
            <person name="Berlin A."/>
            <person name="Chapman S.B."/>
            <person name="Chen Z."/>
            <person name="Freedman E."/>
            <person name="Gellesch M."/>
            <person name="Goldberg J."/>
            <person name="Griggs A."/>
            <person name="Gujja S."/>
            <person name="Heilman E.R."/>
            <person name="Heiman D."/>
            <person name="Hepburn T."/>
            <person name="Howarth C."/>
            <person name="Jen D."/>
            <person name="Larson L."/>
            <person name="Mehta T."/>
            <person name="Neiman D."/>
            <person name="Pearson M."/>
            <person name="Roberts A."/>
            <person name="Saif S."/>
            <person name="Shea T."/>
            <person name="Shenoy N."/>
            <person name="Sisk P."/>
            <person name="Stolte C."/>
            <person name="Sykes S."/>
            <person name="Walk T."/>
            <person name="White J."/>
            <person name="Yandava C."/>
            <person name="Haas B."/>
            <person name="Nusbaum C."/>
            <person name="Birren B."/>
        </authorList>
    </citation>
    <scope>NUCLEOTIDE SEQUENCE</scope>
    <source>
        <strain evidence="3">R3-111a-1</strain>
    </source>
</reference>
<feature type="coiled-coil region" evidence="1">
    <location>
        <begin position="2"/>
        <end position="75"/>
    </location>
</feature>
<reference evidence="4" key="5">
    <citation type="submission" date="2018-04" db="UniProtKB">
        <authorList>
            <consortium name="EnsemblFungi"/>
        </authorList>
    </citation>
    <scope>IDENTIFICATION</scope>
    <source>
        <strain evidence="4">R3-111a-1</strain>
    </source>
</reference>